<dbReference type="Gene3D" id="3.40.30.10">
    <property type="entry name" value="Glutaredoxin"/>
    <property type="match status" value="1"/>
</dbReference>
<keyword evidence="1" id="KW-0812">Transmembrane</keyword>
<dbReference type="AlphaFoldDB" id="G0UUP1"/>
<feature type="transmembrane region" description="Helical" evidence="1">
    <location>
        <begin position="40"/>
        <end position="61"/>
    </location>
</feature>
<evidence type="ECO:0000259" key="2">
    <source>
        <dbReference type="Pfam" id="PF00085"/>
    </source>
</evidence>
<protein>
    <recommendedName>
        <fullName evidence="2">Thioredoxin domain-containing protein</fullName>
    </recommendedName>
</protein>
<evidence type="ECO:0000256" key="1">
    <source>
        <dbReference type="SAM" id="Phobius"/>
    </source>
</evidence>
<dbReference type="InterPro" id="IPR013766">
    <property type="entry name" value="Thioredoxin_domain"/>
</dbReference>
<feature type="domain" description="Thioredoxin" evidence="2">
    <location>
        <begin position="23"/>
        <end position="122"/>
    </location>
</feature>
<accession>G0UUP1</accession>
<gene>
    <name evidence="3" type="ORF">TCIL3000_9_5110</name>
</gene>
<dbReference type="SUPFAM" id="SSF52833">
    <property type="entry name" value="Thioredoxin-like"/>
    <property type="match status" value="1"/>
</dbReference>
<evidence type="ECO:0000313" key="3">
    <source>
        <dbReference type="EMBL" id="CCC93105.1"/>
    </source>
</evidence>
<name>G0UUP1_TRYCI</name>
<organism evidence="3">
    <name type="scientific">Trypanosoma congolense (strain IL3000)</name>
    <dbReference type="NCBI Taxonomy" id="1068625"/>
    <lineage>
        <taxon>Eukaryota</taxon>
        <taxon>Discoba</taxon>
        <taxon>Euglenozoa</taxon>
        <taxon>Kinetoplastea</taxon>
        <taxon>Metakinetoplastina</taxon>
        <taxon>Trypanosomatida</taxon>
        <taxon>Trypanosomatidae</taxon>
        <taxon>Trypanosoma</taxon>
        <taxon>Nannomonas</taxon>
    </lineage>
</organism>
<dbReference type="InterPro" id="IPR036249">
    <property type="entry name" value="Thioredoxin-like_sf"/>
</dbReference>
<dbReference type="Pfam" id="PF00085">
    <property type="entry name" value="Thioredoxin"/>
    <property type="match status" value="1"/>
</dbReference>
<proteinExistence type="predicted"/>
<sequence>MPPRKRSLTKKKKPQAPPPSVLHVTTLEEFNEKVLQHQGCALVAVVAAFCNICMATVLPYLENLNASRPPALAALNIVVITVSRKTEELCASLEFGAIPTFLSYSYGVRLHSFCGNNMEKALLIAKHAAQQAELDAASAKEKENAGAEATTVSG</sequence>
<keyword evidence="1" id="KW-0472">Membrane</keyword>
<reference evidence="3" key="1">
    <citation type="journal article" date="2012" name="Proc. Natl. Acad. Sci. U.S.A.">
        <title>Antigenic diversity is generated by distinct evolutionary mechanisms in African trypanosome species.</title>
        <authorList>
            <person name="Jackson A.P."/>
            <person name="Berry A."/>
            <person name="Aslett M."/>
            <person name="Allison H.C."/>
            <person name="Burton P."/>
            <person name="Vavrova-Anderson J."/>
            <person name="Brown R."/>
            <person name="Browne H."/>
            <person name="Corton N."/>
            <person name="Hauser H."/>
            <person name="Gamble J."/>
            <person name="Gilderthorp R."/>
            <person name="Marcello L."/>
            <person name="McQuillan J."/>
            <person name="Otto T.D."/>
            <person name="Quail M.A."/>
            <person name="Sanders M.J."/>
            <person name="van Tonder A."/>
            <person name="Ginger M.L."/>
            <person name="Field M.C."/>
            <person name="Barry J.D."/>
            <person name="Hertz-Fowler C."/>
            <person name="Berriman M."/>
        </authorList>
    </citation>
    <scope>NUCLEOTIDE SEQUENCE</scope>
    <source>
        <strain evidence="3">IL3000</strain>
    </source>
</reference>
<keyword evidence="1" id="KW-1133">Transmembrane helix</keyword>
<dbReference type="EMBL" id="HE575322">
    <property type="protein sequence ID" value="CCC93105.1"/>
    <property type="molecule type" value="Genomic_DNA"/>
</dbReference>
<dbReference type="VEuPathDB" id="TriTrypDB:TcIL3000_9_5110"/>